<gene>
    <name evidence="1" type="ORF">SAMN05444374_103286</name>
</gene>
<protein>
    <submittedName>
        <fullName evidence="1">Uncharacterized protein</fullName>
    </submittedName>
</protein>
<name>A0A1I0T188_9NOCA</name>
<accession>A0A1I0T188</accession>
<evidence type="ECO:0000313" key="1">
    <source>
        <dbReference type="EMBL" id="SFA45544.1"/>
    </source>
</evidence>
<proteinExistence type="predicted"/>
<dbReference type="AlphaFoldDB" id="A0A1I0T188"/>
<sequence length="176" mass="19136">MHSRHTRPGRCGTASTAASTAAIMSVRWDHFAPVDLQTLVFGLRLIRHTADFGPDPTPDLARPLDSARHHLVSATELWYGSAGRTFDDAAREAKAVFADLYEILELSECTCEDPDLGYRVLAAALADTVESMVRFLRTVQQGPPTPGEVRPDATTVLHLRRAAAELTSAIGAITNR</sequence>
<organism evidence="1 2">
    <name type="scientific">Rhodococcoides kroppenstedtii</name>
    <dbReference type="NCBI Taxonomy" id="293050"/>
    <lineage>
        <taxon>Bacteria</taxon>
        <taxon>Bacillati</taxon>
        <taxon>Actinomycetota</taxon>
        <taxon>Actinomycetes</taxon>
        <taxon>Mycobacteriales</taxon>
        <taxon>Nocardiaceae</taxon>
        <taxon>Rhodococcoides</taxon>
    </lineage>
</organism>
<dbReference type="EMBL" id="FOJN01000003">
    <property type="protein sequence ID" value="SFA45544.1"/>
    <property type="molecule type" value="Genomic_DNA"/>
</dbReference>
<dbReference type="Proteomes" id="UP000182054">
    <property type="component" value="Unassembled WGS sequence"/>
</dbReference>
<evidence type="ECO:0000313" key="2">
    <source>
        <dbReference type="Proteomes" id="UP000182054"/>
    </source>
</evidence>
<reference evidence="1 2" key="1">
    <citation type="submission" date="2016-10" db="EMBL/GenBank/DDBJ databases">
        <authorList>
            <person name="de Groot N.N."/>
        </authorList>
    </citation>
    <scope>NUCLEOTIDE SEQUENCE [LARGE SCALE GENOMIC DNA]</scope>
    <source>
        <strain evidence="1 2">DSM 44908</strain>
    </source>
</reference>